<feature type="region of interest" description="Disordered" evidence="1">
    <location>
        <begin position="33"/>
        <end position="56"/>
    </location>
</feature>
<organism evidence="2 3">
    <name type="scientific">Streptomyces nogalater</name>
    <dbReference type="NCBI Taxonomy" id="38314"/>
    <lineage>
        <taxon>Bacteria</taxon>
        <taxon>Bacillati</taxon>
        <taxon>Actinomycetota</taxon>
        <taxon>Actinomycetes</taxon>
        <taxon>Kitasatosporales</taxon>
        <taxon>Streptomycetaceae</taxon>
        <taxon>Streptomyces</taxon>
    </lineage>
</organism>
<dbReference type="EMBL" id="JBHSOE010000045">
    <property type="protein sequence ID" value="MFC5658445.1"/>
    <property type="molecule type" value="Genomic_DNA"/>
</dbReference>
<evidence type="ECO:0000313" key="3">
    <source>
        <dbReference type="Proteomes" id="UP001596065"/>
    </source>
</evidence>
<accession>A0ABW0WLE0</accession>
<sequence>MCEDERTVLCATGPPAAGAAGERPRLPVRLRERPSERTPEIETAWRSDVPDEDRANDRTRVLVPATGDAYAF</sequence>
<keyword evidence="3" id="KW-1185">Reference proteome</keyword>
<proteinExistence type="predicted"/>
<name>A0ABW0WLE0_STRNO</name>
<dbReference type="RefSeq" id="WP_344352236.1">
    <property type="nucleotide sequence ID" value="NZ_BAAASM010000056.1"/>
</dbReference>
<gene>
    <name evidence="2" type="ORF">ACFP3J_23565</name>
</gene>
<evidence type="ECO:0000256" key="1">
    <source>
        <dbReference type="SAM" id="MobiDB-lite"/>
    </source>
</evidence>
<dbReference type="Proteomes" id="UP001596065">
    <property type="component" value="Unassembled WGS sequence"/>
</dbReference>
<protein>
    <submittedName>
        <fullName evidence="2">Uncharacterized protein</fullName>
    </submittedName>
</protein>
<reference evidence="3" key="1">
    <citation type="journal article" date="2019" name="Int. J. Syst. Evol. Microbiol.">
        <title>The Global Catalogue of Microorganisms (GCM) 10K type strain sequencing project: providing services to taxonomists for standard genome sequencing and annotation.</title>
        <authorList>
            <consortium name="The Broad Institute Genomics Platform"/>
            <consortium name="The Broad Institute Genome Sequencing Center for Infectious Disease"/>
            <person name="Wu L."/>
            <person name="Ma J."/>
        </authorList>
    </citation>
    <scope>NUCLEOTIDE SEQUENCE [LARGE SCALE GENOMIC DNA]</scope>
    <source>
        <strain evidence="3">KCTC 5701</strain>
    </source>
</reference>
<comment type="caution">
    <text evidence="2">The sequence shown here is derived from an EMBL/GenBank/DDBJ whole genome shotgun (WGS) entry which is preliminary data.</text>
</comment>
<evidence type="ECO:0000313" key="2">
    <source>
        <dbReference type="EMBL" id="MFC5658445.1"/>
    </source>
</evidence>